<comment type="caution">
    <text evidence="2">The sequence shown here is derived from an EMBL/GenBank/DDBJ whole genome shotgun (WGS) entry which is preliminary data.</text>
</comment>
<dbReference type="EMBL" id="BSPC01000024">
    <property type="protein sequence ID" value="GLS19698.1"/>
    <property type="molecule type" value="Genomic_DNA"/>
</dbReference>
<feature type="region of interest" description="Disordered" evidence="1">
    <location>
        <begin position="63"/>
        <end position="83"/>
    </location>
</feature>
<organism evidence="2 3">
    <name type="scientific">Labrys miyagiensis</name>
    <dbReference type="NCBI Taxonomy" id="346912"/>
    <lineage>
        <taxon>Bacteria</taxon>
        <taxon>Pseudomonadati</taxon>
        <taxon>Pseudomonadota</taxon>
        <taxon>Alphaproteobacteria</taxon>
        <taxon>Hyphomicrobiales</taxon>
        <taxon>Xanthobacteraceae</taxon>
        <taxon>Labrys</taxon>
    </lineage>
</organism>
<accession>A0ABQ6CH77</accession>
<gene>
    <name evidence="2" type="ORF">GCM10007874_27150</name>
</gene>
<evidence type="ECO:0000313" key="3">
    <source>
        <dbReference type="Proteomes" id="UP001156882"/>
    </source>
</evidence>
<reference evidence="3" key="1">
    <citation type="journal article" date="2019" name="Int. J. Syst. Evol. Microbiol.">
        <title>The Global Catalogue of Microorganisms (GCM) 10K type strain sequencing project: providing services to taxonomists for standard genome sequencing and annotation.</title>
        <authorList>
            <consortium name="The Broad Institute Genomics Platform"/>
            <consortium name="The Broad Institute Genome Sequencing Center for Infectious Disease"/>
            <person name="Wu L."/>
            <person name="Ma J."/>
        </authorList>
    </citation>
    <scope>NUCLEOTIDE SEQUENCE [LARGE SCALE GENOMIC DNA]</scope>
    <source>
        <strain evidence="3">NBRC 101365</strain>
    </source>
</reference>
<dbReference type="Proteomes" id="UP001156882">
    <property type="component" value="Unassembled WGS sequence"/>
</dbReference>
<keyword evidence="3" id="KW-1185">Reference proteome</keyword>
<sequence>MAVSALKGPTQQGLAEVAAIARANVKSAVVAKATIVDDRYALTFRVSPSDDAARAKVLDEMERALNSQRSDPEDATGVELQFD</sequence>
<proteinExistence type="predicted"/>
<protein>
    <submittedName>
        <fullName evidence="2">Uncharacterized protein</fullName>
    </submittedName>
</protein>
<evidence type="ECO:0000313" key="2">
    <source>
        <dbReference type="EMBL" id="GLS19698.1"/>
    </source>
</evidence>
<name>A0ABQ6CH77_9HYPH</name>
<evidence type="ECO:0000256" key="1">
    <source>
        <dbReference type="SAM" id="MobiDB-lite"/>
    </source>
</evidence>